<protein>
    <submittedName>
        <fullName evidence="1">Uncharacterized protein</fullName>
    </submittedName>
</protein>
<feature type="non-terminal residue" evidence="1">
    <location>
        <position position="1"/>
    </location>
</feature>
<sequence length="355" mass="40075">EHFNIPKVHSMEHYQMLIELFGSADGFNSESPERLHIDYAKDAYRASNKKDYLIQMTVWLQRQESVDRWAVFLEWMKHGSLAPGEIIDTIALPPAGEDQSLDEAEDIDLEQAHAPVTSIAIFNYKVAAKHAPALQSVPASQIVTDQRAPQFIPALSRYLRKHGGSIIPQQFDTFGLYKWVKFCLPDIPEASRNKLNDIVRAIPPIPSVGRRQAQPSVIDFALVRTGEQNKNTDGTNLQGLRVAQVRVIFRLPQIYGVQSVHPLAYIEWFTPFSSPDAISGLYSVSRSTRMHQPHAEVIEVTRLVRGCHLIPKFGRHINAGWTSMNVGDLCHSFFVNPYLDIHTFCALNNKMSGCF</sequence>
<reference evidence="1" key="1">
    <citation type="journal article" date="2021" name="New Phytol.">
        <title>Evolutionary innovations through gain and loss of genes in the ectomycorrhizal Boletales.</title>
        <authorList>
            <person name="Wu G."/>
            <person name="Miyauchi S."/>
            <person name="Morin E."/>
            <person name="Kuo A."/>
            <person name="Drula E."/>
            <person name="Varga T."/>
            <person name="Kohler A."/>
            <person name="Feng B."/>
            <person name="Cao Y."/>
            <person name="Lipzen A."/>
            <person name="Daum C."/>
            <person name="Hundley H."/>
            <person name="Pangilinan J."/>
            <person name="Johnson J."/>
            <person name="Barry K."/>
            <person name="LaButti K."/>
            <person name="Ng V."/>
            <person name="Ahrendt S."/>
            <person name="Min B."/>
            <person name="Choi I.G."/>
            <person name="Park H."/>
            <person name="Plett J.M."/>
            <person name="Magnuson J."/>
            <person name="Spatafora J.W."/>
            <person name="Nagy L.G."/>
            <person name="Henrissat B."/>
            <person name="Grigoriev I.V."/>
            <person name="Yang Z.L."/>
            <person name="Xu J."/>
            <person name="Martin F.M."/>
        </authorList>
    </citation>
    <scope>NUCLEOTIDE SEQUENCE</scope>
    <source>
        <strain evidence="1">ATCC 28755</strain>
    </source>
</reference>
<comment type="caution">
    <text evidence="1">The sequence shown here is derived from an EMBL/GenBank/DDBJ whole genome shotgun (WGS) entry which is preliminary data.</text>
</comment>
<proteinExistence type="predicted"/>
<keyword evidence="2" id="KW-1185">Reference proteome</keyword>
<evidence type="ECO:0000313" key="1">
    <source>
        <dbReference type="EMBL" id="KAH7916503.1"/>
    </source>
</evidence>
<evidence type="ECO:0000313" key="2">
    <source>
        <dbReference type="Proteomes" id="UP000790377"/>
    </source>
</evidence>
<dbReference type="EMBL" id="MU267590">
    <property type="protein sequence ID" value="KAH7916503.1"/>
    <property type="molecule type" value="Genomic_DNA"/>
</dbReference>
<accession>A0ACB8AUJ0</accession>
<gene>
    <name evidence="1" type="ORF">BJ138DRAFT_995434</name>
</gene>
<name>A0ACB8AUJ0_9AGAM</name>
<dbReference type="Proteomes" id="UP000790377">
    <property type="component" value="Unassembled WGS sequence"/>
</dbReference>
<organism evidence="1 2">
    <name type="scientific">Hygrophoropsis aurantiaca</name>
    <dbReference type="NCBI Taxonomy" id="72124"/>
    <lineage>
        <taxon>Eukaryota</taxon>
        <taxon>Fungi</taxon>
        <taxon>Dikarya</taxon>
        <taxon>Basidiomycota</taxon>
        <taxon>Agaricomycotina</taxon>
        <taxon>Agaricomycetes</taxon>
        <taxon>Agaricomycetidae</taxon>
        <taxon>Boletales</taxon>
        <taxon>Coniophorineae</taxon>
        <taxon>Hygrophoropsidaceae</taxon>
        <taxon>Hygrophoropsis</taxon>
    </lineage>
</organism>